<dbReference type="AlphaFoldDB" id="A0A8C5MVZ3"/>
<keyword evidence="2 5" id="KW-0378">Hydrolase</keyword>
<dbReference type="InterPro" id="IPR043504">
    <property type="entry name" value="Peptidase_S1_PA_chymotrypsin"/>
</dbReference>
<evidence type="ECO:0000256" key="6">
    <source>
        <dbReference type="SAM" id="Phobius"/>
    </source>
</evidence>
<dbReference type="GO" id="GO:0004252">
    <property type="term" value="F:serine-type endopeptidase activity"/>
    <property type="evidence" value="ECO:0007669"/>
    <property type="project" value="InterPro"/>
</dbReference>
<sequence length="380" mass="42030">MFPVPQGTTRTPIHLLWQISCIYALLQVWFVFELELLKLFEFKCQPNTRVFGSSLFLNPPQPQYASSLCFYPCVFTAPKRKPSLYASFILPWREGMELAVCTLLVLVLAVQADTTEYCGETPLVDTIGSRIVGGRDALPGAWPWQVSVQYYVRFNVYKHACGGSLINNIWVISAAHCFKDKRNPDYWRAVLGLHSMSSPSNMTVVSLIKDIKVHAAFGTSTMDNDIALLRLRTYATFNDYIRPICLATQAFAVEPTAMCFITGWGTISYGGKAADILQEADIFLISTSLCNMTGWYGGIITKNMICAGVEGGGIDTCQGDSGGPLVCYISERQKYFLIGITSFGYGCAEALYPGVYTQVANYENWTKVNVNKPVNTAAGL</sequence>
<dbReference type="InterPro" id="IPR033116">
    <property type="entry name" value="TRYPSIN_SER"/>
</dbReference>
<reference evidence="8" key="2">
    <citation type="submission" date="2025-09" db="UniProtKB">
        <authorList>
            <consortium name="Ensembl"/>
        </authorList>
    </citation>
    <scope>IDENTIFICATION</scope>
</reference>
<keyword evidence="3 5" id="KW-0720">Serine protease</keyword>
<dbReference type="InterPro" id="IPR001314">
    <property type="entry name" value="Peptidase_S1A"/>
</dbReference>
<keyword evidence="1 5" id="KW-0645">Protease</keyword>
<evidence type="ECO:0000256" key="1">
    <source>
        <dbReference type="ARBA" id="ARBA00022670"/>
    </source>
</evidence>
<keyword evidence="6" id="KW-1133">Transmembrane helix</keyword>
<dbReference type="Proteomes" id="UP000694569">
    <property type="component" value="Unplaced"/>
</dbReference>
<evidence type="ECO:0000259" key="7">
    <source>
        <dbReference type="PROSITE" id="PS50240"/>
    </source>
</evidence>
<dbReference type="PANTHER" id="PTHR24252">
    <property type="entry name" value="ACROSIN-RELATED"/>
    <property type="match status" value="1"/>
</dbReference>
<dbReference type="GeneTree" id="ENSGT00940000165418"/>
<proteinExistence type="predicted"/>
<organism evidence="8 9">
    <name type="scientific">Leptobrachium leishanense</name>
    <name type="common">Leishan spiny toad</name>
    <dbReference type="NCBI Taxonomy" id="445787"/>
    <lineage>
        <taxon>Eukaryota</taxon>
        <taxon>Metazoa</taxon>
        <taxon>Chordata</taxon>
        <taxon>Craniata</taxon>
        <taxon>Vertebrata</taxon>
        <taxon>Euteleostomi</taxon>
        <taxon>Amphibia</taxon>
        <taxon>Batrachia</taxon>
        <taxon>Anura</taxon>
        <taxon>Pelobatoidea</taxon>
        <taxon>Megophryidae</taxon>
        <taxon>Leptobrachium</taxon>
    </lineage>
</organism>
<evidence type="ECO:0000313" key="8">
    <source>
        <dbReference type="Ensembl" id="ENSLLEP00000020495.1"/>
    </source>
</evidence>
<name>A0A8C5MVZ3_9ANUR</name>
<reference evidence="8" key="1">
    <citation type="submission" date="2025-08" db="UniProtKB">
        <authorList>
            <consortium name="Ensembl"/>
        </authorList>
    </citation>
    <scope>IDENTIFICATION</scope>
</reference>
<dbReference type="Gene3D" id="2.40.10.10">
    <property type="entry name" value="Trypsin-like serine proteases"/>
    <property type="match status" value="2"/>
</dbReference>
<dbReference type="PANTHER" id="PTHR24252:SF21">
    <property type="entry name" value="TRANSMEMBRANE SERINE PROTEASE 12"/>
    <property type="match status" value="1"/>
</dbReference>
<evidence type="ECO:0000256" key="5">
    <source>
        <dbReference type="RuleBase" id="RU363034"/>
    </source>
</evidence>
<dbReference type="SMART" id="SM00020">
    <property type="entry name" value="Tryp_SPc"/>
    <property type="match status" value="1"/>
</dbReference>
<dbReference type="CDD" id="cd00190">
    <property type="entry name" value="Tryp_SPc"/>
    <property type="match status" value="1"/>
</dbReference>
<evidence type="ECO:0000313" key="9">
    <source>
        <dbReference type="Proteomes" id="UP000694569"/>
    </source>
</evidence>
<keyword evidence="6" id="KW-0812">Transmembrane</keyword>
<dbReference type="SUPFAM" id="SSF50494">
    <property type="entry name" value="Trypsin-like serine proteases"/>
    <property type="match status" value="1"/>
</dbReference>
<accession>A0A8C5MVZ3</accession>
<evidence type="ECO:0000256" key="2">
    <source>
        <dbReference type="ARBA" id="ARBA00022801"/>
    </source>
</evidence>
<dbReference type="Pfam" id="PF00089">
    <property type="entry name" value="Trypsin"/>
    <property type="match status" value="1"/>
</dbReference>
<keyword evidence="9" id="KW-1185">Reference proteome</keyword>
<dbReference type="PROSITE" id="PS50240">
    <property type="entry name" value="TRYPSIN_DOM"/>
    <property type="match status" value="1"/>
</dbReference>
<dbReference type="InterPro" id="IPR009003">
    <property type="entry name" value="Peptidase_S1_PA"/>
</dbReference>
<evidence type="ECO:0000256" key="4">
    <source>
        <dbReference type="ARBA" id="ARBA00023157"/>
    </source>
</evidence>
<feature type="domain" description="Peptidase S1" evidence="7">
    <location>
        <begin position="131"/>
        <end position="371"/>
    </location>
</feature>
<protein>
    <recommendedName>
        <fullName evidence="7">Peptidase S1 domain-containing protein</fullName>
    </recommendedName>
</protein>
<evidence type="ECO:0000256" key="3">
    <source>
        <dbReference type="ARBA" id="ARBA00022825"/>
    </source>
</evidence>
<keyword evidence="6" id="KW-0472">Membrane</keyword>
<dbReference type="PRINTS" id="PR00722">
    <property type="entry name" value="CHYMOTRYPSIN"/>
</dbReference>
<dbReference type="PROSITE" id="PS00135">
    <property type="entry name" value="TRYPSIN_SER"/>
    <property type="match status" value="1"/>
</dbReference>
<dbReference type="GO" id="GO:0006508">
    <property type="term" value="P:proteolysis"/>
    <property type="evidence" value="ECO:0007669"/>
    <property type="project" value="UniProtKB-KW"/>
</dbReference>
<dbReference type="FunFam" id="2.40.10.10:FF:000003">
    <property type="entry name" value="Transmembrane serine protease 3"/>
    <property type="match status" value="1"/>
</dbReference>
<dbReference type="InterPro" id="IPR018114">
    <property type="entry name" value="TRYPSIN_HIS"/>
</dbReference>
<dbReference type="Ensembl" id="ENSLLET00000021299.1">
    <property type="protein sequence ID" value="ENSLLEP00000020495.1"/>
    <property type="gene ID" value="ENSLLEG00000012082.1"/>
</dbReference>
<feature type="transmembrane region" description="Helical" evidence="6">
    <location>
        <begin position="15"/>
        <end position="32"/>
    </location>
</feature>
<dbReference type="InterPro" id="IPR001254">
    <property type="entry name" value="Trypsin_dom"/>
</dbReference>
<keyword evidence="4" id="KW-1015">Disulfide bond</keyword>
<dbReference type="PROSITE" id="PS00134">
    <property type="entry name" value="TRYPSIN_HIS"/>
    <property type="match status" value="1"/>
</dbReference>